<dbReference type="InterPro" id="IPR001912">
    <property type="entry name" value="Ribosomal_uS4_N"/>
</dbReference>
<dbReference type="Pfam" id="PF01479">
    <property type="entry name" value="S4"/>
    <property type="match status" value="1"/>
</dbReference>
<dbReference type="SMART" id="SM00363">
    <property type="entry name" value="S4"/>
    <property type="match status" value="1"/>
</dbReference>
<proteinExistence type="inferred from homology"/>
<evidence type="ECO:0000256" key="7">
    <source>
        <dbReference type="HAMAP-Rule" id="MF_01306"/>
    </source>
</evidence>
<feature type="domain" description="Small ribosomal subunit protein uS4 N-terminal" evidence="9">
    <location>
        <begin position="3"/>
        <end position="97"/>
    </location>
</feature>
<comment type="function">
    <text evidence="7">With S5 and S12 plays an important role in translational accuracy.</text>
</comment>
<organism evidence="10 11">
    <name type="scientific">Candidatus Brocadia fulgida</name>
    <dbReference type="NCBI Taxonomy" id="380242"/>
    <lineage>
        <taxon>Bacteria</taxon>
        <taxon>Pseudomonadati</taxon>
        <taxon>Planctomycetota</taxon>
        <taxon>Candidatus Brocadiia</taxon>
        <taxon>Candidatus Brocadiales</taxon>
        <taxon>Candidatus Brocadiaceae</taxon>
        <taxon>Candidatus Brocadia</taxon>
    </lineage>
</organism>
<dbReference type="GO" id="GO:0003735">
    <property type="term" value="F:structural constituent of ribosome"/>
    <property type="evidence" value="ECO:0007669"/>
    <property type="project" value="InterPro"/>
</dbReference>
<gene>
    <name evidence="7" type="primary">rpsD</name>
    <name evidence="10" type="ORF">BROFUL_01896</name>
</gene>
<dbReference type="Gene3D" id="1.10.1050.10">
    <property type="entry name" value="Ribosomal Protein S4 Delta 41, Chain A, domain 1"/>
    <property type="match status" value="1"/>
</dbReference>
<keyword evidence="5 7" id="KW-0687">Ribonucleoprotein</keyword>
<evidence type="ECO:0000256" key="4">
    <source>
        <dbReference type="ARBA" id="ARBA00022980"/>
    </source>
</evidence>
<name>A0A0M2UY22_9BACT</name>
<evidence type="ECO:0000313" key="11">
    <source>
        <dbReference type="Proteomes" id="UP000034954"/>
    </source>
</evidence>
<comment type="caution">
    <text evidence="10">The sequence shown here is derived from an EMBL/GenBank/DDBJ whole genome shotgun (WGS) entry which is preliminary data.</text>
</comment>
<dbReference type="FunFam" id="3.10.290.10:FF:000001">
    <property type="entry name" value="30S ribosomal protein S4"/>
    <property type="match status" value="1"/>
</dbReference>
<comment type="subunit">
    <text evidence="7">Part of the 30S ribosomal subunit. Contacts protein S5. The interaction surface between S4 and S5 is involved in control of translational fidelity.</text>
</comment>
<dbReference type="InterPro" id="IPR005709">
    <property type="entry name" value="Ribosomal_uS4_bac-type"/>
</dbReference>
<sequence>MARYVGPQCRLCRREGEKLFLKGIRCDTVKCAITKRKYPPGQFTWGRGKLSKYGIQFREKQKVKRYYGILERQFKNYFKKAERQKGNTGENLLMMLERRLDNVVCLLSFASSRKSARQLVLHGHITVNNKKVDIASYLVKSGDIIKPKDDEATQNIVKANLELMKGRNVPAWMQLRVDTLEGQVIQLPAREDISAPAQEQLIVELCSK</sequence>
<dbReference type="CDD" id="cd00165">
    <property type="entry name" value="S4"/>
    <property type="match status" value="1"/>
</dbReference>
<dbReference type="InterPro" id="IPR002942">
    <property type="entry name" value="S4_RNA-bd"/>
</dbReference>
<dbReference type="NCBIfam" id="NF003717">
    <property type="entry name" value="PRK05327.1"/>
    <property type="match status" value="1"/>
</dbReference>
<evidence type="ECO:0000256" key="5">
    <source>
        <dbReference type="ARBA" id="ARBA00023274"/>
    </source>
</evidence>
<dbReference type="FunFam" id="1.10.1050.10:FF:000001">
    <property type="entry name" value="30S ribosomal protein S4"/>
    <property type="match status" value="1"/>
</dbReference>
<dbReference type="HAMAP" id="MF_01306_B">
    <property type="entry name" value="Ribosomal_uS4_B"/>
    <property type="match status" value="1"/>
</dbReference>
<dbReference type="Proteomes" id="UP000034954">
    <property type="component" value="Unassembled WGS sequence"/>
</dbReference>
<dbReference type="GO" id="GO:0042274">
    <property type="term" value="P:ribosomal small subunit biogenesis"/>
    <property type="evidence" value="ECO:0007669"/>
    <property type="project" value="TreeGrafter"/>
</dbReference>
<dbReference type="NCBIfam" id="TIGR01017">
    <property type="entry name" value="rpsD_bact"/>
    <property type="match status" value="1"/>
</dbReference>
<evidence type="ECO:0000259" key="9">
    <source>
        <dbReference type="SMART" id="SM01390"/>
    </source>
</evidence>
<dbReference type="InterPro" id="IPR022801">
    <property type="entry name" value="Ribosomal_uS4"/>
</dbReference>
<dbReference type="AlphaFoldDB" id="A0A0M2UY22"/>
<keyword evidence="3 7" id="KW-0694">RNA-binding</keyword>
<dbReference type="PANTHER" id="PTHR11831">
    <property type="entry name" value="30S 40S RIBOSOMAL PROTEIN"/>
    <property type="match status" value="1"/>
</dbReference>
<keyword evidence="4 7" id="KW-0689">Ribosomal protein</keyword>
<protein>
    <recommendedName>
        <fullName evidence="6 7">Small ribosomal subunit protein uS4</fullName>
    </recommendedName>
</protein>
<evidence type="ECO:0000256" key="2">
    <source>
        <dbReference type="ARBA" id="ARBA00022730"/>
    </source>
</evidence>
<dbReference type="InterPro" id="IPR036986">
    <property type="entry name" value="S4_RNA-bd_sf"/>
</dbReference>
<dbReference type="Gene3D" id="3.10.290.10">
    <property type="entry name" value="RNA-binding S4 domain"/>
    <property type="match status" value="1"/>
</dbReference>
<dbReference type="GO" id="GO:0015935">
    <property type="term" value="C:small ribosomal subunit"/>
    <property type="evidence" value="ECO:0007669"/>
    <property type="project" value="InterPro"/>
</dbReference>
<dbReference type="PATRIC" id="fig|380242.3.peg.2365"/>
<feature type="domain" description="RNA-binding S4" evidence="8">
    <location>
        <begin position="98"/>
        <end position="162"/>
    </location>
</feature>
<evidence type="ECO:0000256" key="6">
    <source>
        <dbReference type="ARBA" id="ARBA00035254"/>
    </source>
</evidence>
<evidence type="ECO:0000313" key="10">
    <source>
        <dbReference type="EMBL" id="KKO19369.1"/>
    </source>
</evidence>
<reference evidence="10 11" key="1">
    <citation type="journal article" date="2013" name="BMC Microbiol.">
        <title>Identification of the type II cytochrome c maturation pathway in anammox bacteria by comparative genomics.</title>
        <authorList>
            <person name="Ferousi C."/>
            <person name="Speth D.R."/>
            <person name="Reimann J."/>
            <person name="Op den Camp H.J."/>
            <person name="Allen J.W."/>
            <person name="Keltjens J.T."/>
            <person name="Jetten M.S."/>
        </authorList>
    </citation>
    <scope>NUCLEOTIDE SEQUENCE [LARGE SCALE GENOMIC DNA]</scope>
    <source>
        <strain evidence="10">RU1</strain>
    </source>
</reference>
<dbReference type="PANTHER" id="PTHR11831:SF4">
    <property type="entry name" value="SMALL RIBOSOMAL SUBUNIT PROTEIN US4M"/>
    <property type="match status" value="1"/>
</dbReference>
<accession>A0A0M2UY22</accession>
<dbReference type="GO" id="GO:0006412">
    <property type="term" value="P:translation"/>
    <property type="evidence" value="ECO:0007669"/>
    <property type="project" value="UniProtKB-UniRule"/>
</dbReference>
<evidence type="ECO:0000256" key="3">
    <source>
        <dbReference type="ARBA" id="ARBA00022884"/>
    </source>
</evidence>
<keyword evidence="2 7" id="KW-0699">rRNA-binding</keyword>
<dbReference type="Pfam" id="PF00163">
    <property type="entry name" value="Ribosomal_S4"/>
    <property type="match status" value="1"/>
</dbReference>
<comment type="function">
    <text evidence="7">One of the primary rRNA binding proteins, it binds directly to 16S rRNA where it nucleates assembly of the body of the 30S subunit.</text>
</comment>
<evidence type="ECO:0000259" key="8">
    <source>
        <dbReference type="SMART" id="SM00363"/>
    </source>
</evidence>
<dbReference type="SUPFAM" id="SSF55174">
    <property type="entry name" value="Alpha-L RNA-binding motif"/>
    <property type="match status" value="1"/>
</dbReference>
<dbReference type="EMBL" id="LAQJ01000196">
    <property type="protein sequence ID" value="KKO19369.1"/>
    <property type="molecule type" value="Genomic_DNA"/>
</dbReference>
<evidence type="ECO:0000256" key="1">
    <source>
        <dbReference type="ARBA" id="ARBA00007465"/>
    </source>
</evidence>
<keyword evidence="11" id="KW-1185">Reference proteome</keyword>
<dbReference type="PROSITE" id="PS50889">
    <property type="entry name" value="S4"/>
    <property type="match status" value="1"/>
</dbReference>
<dbReference type="GO" id="GO:0019843">
    <property type="term" value="F:rRNA binding"/>
    <property type="evidence" value="ECO:0007669"/>
    <property type="project" value="UniProtKB-UniRule"/>
</dbReference>
<dbReference type="SMART" id="SM01390">
    <property type="entry name" value="Ribosomal_S4"/>
    <property type="match status" value="1"/>
</dbReference>
<comment type="similarity">
    <text evidence="1 7">Belongs to the universal ribosomal protein uS4 family.</text>
</comment>